<dbReference type="Proteomes" id="UP000230233">
    <property type="component" value="Chromosome III"/>
</dbReference>
<keyword evidence="3" id="KW-1185">Reference proteome</keyword>
<accession>A0A2G5UNB0</accession>
<protein>
    <submittedName>
        <fullName evidence="2">Uncharacterized protein</fullName>
    </submittedName>
</protein>
<sequence>MNLAPPPTAPRKISQNNQEHTTTSRYFPIPAKTQAMGSQSEANLSTIGRPTQRQRSLSRPRNEGRGRSKSTPRNRRQPSRSLSRPRNEAPPTPRTFDVTGIVVAEDAKNFFVWCRGRLPGQNITILKTSNSASLSLTSWVEFTVTNEQMSRFFLDEMPENGIYPRFQMVKFRNVPTKFPTFLNTQDNSISIAINLRIHESSEIKNISHHIFGVIINQNFTFHESGMYSIIIRNRFKNGENAKTVWYLEESELLPPYQPTPINRNRVENNLNANPPVPLTATSRYSLLQAKTQALGSQSEANLSIIGGPPQRQRSSSRPRNEVSFEKTPKMRQGARKTPRLQKCVKTS</sequence>
<comment type="caution">
    <text evidence="2">The sequence shown here is derived from an EMBL/GenBank/DDBJ whole genome shotgun (WGS) entry which is preliminary data.</text>
</comment>
<gene>
    <name evidence="2" type="primary">Cnig_chr_III.g8590</name>
    <name evidence="2" type="ORF">B9Z55_008590</name>
</gene>
<feature type="region of interest" description="Disordered" evidence="1">
    <location>
        <begin position="1"/>
        <end position="95"/>
    </location>
</feature>
<evidence type="ECO:0000313" key="2">
    <source>
        <dbReference type="EMBL" id="PIC41037.1"/>
    </source>
</evidence>
<feature type="compositionally biased region" description="Basic residues" evidence="1">
    <location>
        <begin position="67"/>
        <end position="78"/>
    </location>
</feature>
<name>A0A2G5UNB0_9PELO</name>
<feature type="compositionally biased region" description="Polar residues" evidence="1">
    <location>
        <begin position="35"/>
        <end position="59"/>
    </location>
</feature>
<evidence type="ECO:0000256" key="1">
    <source>
        <dbReference type="SAM" id="MobiDB-lite"/>
    </source>
</evidence>
<reference evidence="3" key="1">
    <citation type="submission" date="2017-10" db="EMBL/GenBank/DDBJ databases">
        <title>Rapid genome shrinkage in a self-fertile nematode reveals novel sperm competition proteins.</title>
        <authorList>
            <person name="Yin D."/>
            <person name="Schwarz E.M."/>
            <person name="Thomas C.G."/>
            <person name="Felde R.L."/>
            <person name="Korf I.F."/>
            <person name="Cutter A.D."/>
            <person name="Schartner C.M."/>
            <person name="Ralston E.J."/>
            <person name="Meyer B.J."/>
            <person name="Haag E.S."/>
        </authorList>
    </citation>
    <scope>NUCLEOTIDE SEQUENCE [LARGE SCALE GENOMIC DNA]</scope>
    <source>
        <strain evidence="3">JU1422</strain>
    </source>
</reference>
<organism evidence="2 3">
    <name type="scientific">Caenorhabditis nigoni</name>
    <dbReference type="NCBI Taxonomy" id="1611254"/>
    <lineage>
        <taxon>Eukaryota</taxon>
        <taxon>Metazoa</taxon>
        <taxon>Ecdysozoa</taxon>
        <taxon>Nematoda</taxon>
        <taxon>Chromadorea</taxon>
        <taxon>Rhabditida</taxon>
        <taxon>Rhabditina</taxon>
        <taxon>Rhabditomorpha</taxon>
        <taxon>Rhabditoidea</taxon>
        <taxon>Rhabditidae</taxon>
        <taxon>Peloderinae</taxon>
        <taxon>Caenorhabditis</taxon>
    </lineage>
</organism>
<dbReference type="AlphaFoldDB" id="A0A2G5UNB0"/>
<evidence type="ECO:0000313" key="3">
    <source>
        <dbReference type="Proteomes" id="UP000230233"/>
    </source>
</evidence>
<feature type="compositionally biased region" description="Basic and acidic residues" evidence="1">
    <location>
        <begin position="318"/>
        <end position="328"/>
    </location>
</feature>
<feature type="region of interest" description="Disordered" evidence="1">
    <location>
        <begin position="298"/>
        <end position="347"/>
    </location>
</feature>
<dbReference type="EMBL" id="PDUG01000003">
    <property type="protein sequence ID" value="PIC41037.1"/>
    <property type="molecule type" value="Genomic_DNA"/>
</dbReference>
<feature type="compositionally biased region" description="Polar residues" evidence="1">
    <location>
        <begin position="13"/>
        <end position="25"/>
    </location>
</feature>
<feature type="compositionally biased region" description="Low complexity" evidence="1">
    <location>
        <begin position="308"/>
        <end position="317"/>
    </location>
</feature>
<proteinExistence type="predicted"/>